<dbReference type="RefSeq" id="WP_179796651.1">
    <property type="nucleotide sequence ID" value="NZ_BAABHP010000001.1"/>
</dbReference>
<dbReference type="GO" id="GO:0003985">
    <property type="term" value="F:acetyl-CoA C-acetyltransferase activity"/>
    <property type="evidence" value="ECO:0007669"/>
    <property type="project" value="UniProtKB-EC"/>
</dbReference>
<dbReference type="GO" id="GO:0010124">
    <property type="term" value="P:phenylacetate catabolic process"/>
    <property type="evidence" value="ECO:0007669"/>
    <property type="project" value="TreeGrafter"/>
</dbReference>
<comment type="caution">
    <text evidence="9">The sequence shown here is derived from an EMBL/GenBank/DDBJ whole genome shotgun (WGS) entry which is preliminary data.</text>
</comment>
<dbReference type="PROSITE" id="PS00098">
    <property type="entry name" value="THIOLASE_1"/>
    <property type="match status" value="1"/>
</dbReference>
<gene>
    <name evidence="9" type="ORF">BJ983_005424</name>
</gene>
<dbReference type="Pfam" id="PF02803">
    <property type="entry name" value="Thiolase_C"/>
    <property type="match status" value="1"/>
</dbReference>
<evidence type="ECO:0000256" key="5">
    <source>
        <dbReference type="PIRSR" id="PIRSR000429-1"/>
    </source>
</evidence>
<evidence type="ECO:0000259" key="8">
    <source>
        <dbReference type="Pfam" id="PF02803"/>
    </source>
</evidence>
<dbReference type="InterPro" id="IPR016039">
    <property type="entry name" value="Thiolase-like"/>
</dbReference>
<dbReference type="SUPFAM" id="SSF53901">
    <property type="entry name" value="Thiolase-like"/>
    <property type="match status" value="2"/>
</dbReference>
<dbReference type="NCBIfam" id="TIGR01930">
    <property type="entry name" value="AcCoA-C-Actrans"/>
    <property type="match status" value="1"/>
</dbReference>
<protein>
    <submittedName>
        <fullName evidence="9">Acetyl-CoA C-acetyltransferase</fullName>
        <ecNumber evidence="9">2.3.1.9</ecNumber>
    </submittedName>
</protein>
<feature type="domain" description="Thiolase N-terminal" evidence="7">
    <location>
        <begin position="7"/>
        <end position="276"/>
    </location>
</feature>
<feature type="domain" description="Thiolase C-terminal" evidence="8">
    <location>
        <begin position="285"/>
        <end position="410"/>
    </location>
</feature>
<organism evidence="9 10">
    <name type="scientific">Actinomycetospora corticicola</name>
    <dbReference type="NCBI Taxonomy" id="663602"/>
    <lineage>
        <taxon>Bacteria</taxon>
        <taxon>Bacillati</taxon>
        <taxon>Actinomycetota</taxon>
        <taxon>Actinomycetes</taxon>
        <taxon>Pseudonocardiales</taxon>
        <taxon>Pseudonocardiaceae</taxon>
        <taxon>Actinomycetospora</taxon>
    </lineage>
</organism>
<feature type="active site" description="Proton acceptor" evidence="5">
    <location>
        <position position="397"/>
    </location>
</feature>
<dbReference type="CDD" id="cd00751">
    <property type="entry name" value="thiolase"/>
    <property type="match status" value="1"/>
</dbReference>
<feature type="active site" description="Proton acceptor" evidence="5">
    <location>
        <position position="367"/>
    </location>
</feature>
<evidence type="ECO:0000256" key="1">
    <source>
        <dbReference type="ARBA" id="ARBA00005189"/>
    </source>
</evidence>
<dbReference type="InterPro" id="IPR002155">
    <property type="entry name" value="Thiolase"/>
</dbReference>
<accession>A0A7Y9J895</accession>
<dbReference type="Gene3D" id="3.40.47.10">
    <property type="match status" value="1"/>
</dbReference>
<dbReference type="InterPro" id="IPR050215">
    <property type="entry name" value="Thiolase-like_sf_Thiolase"/>
</dbReference>
<keyword evidence="10" id="KW-1185">Reference proteome</keyword>
<dbReference type="EMBL" id="JACCBN010000001">
    <property type="protein sequence ID" value="NYD39322.1"/>
    <property type="molecule type" value="Genomic_DNA"/>
</dbReference>
<dbReference type="InterPro" id="IPR020613">
    <property type="entry name" value="Thiolase_CS"/>
</dbReference>
<dbReference type="NCBIfam" id="NF005890">
    <property type="entry name" value="PRK07851.1"/>
    <property type="match status" value="1"/>
</dbReference>
<dbReference type="InterPro" id="IPR020616">
    <property type="entry name" value="Thiolase_N"/>
</dbReference>
<dbReference type="PROSITE" id="PS00737">
    <property type="entry name" value="THIOLASE_2"/>
    <property type="match status" value="1"/>
</dbReference>
<evidence type="ECO:0000313" key="10">
    <source>
        <dbReference type="Proteomes" id="UP000535890"/>
    </source>
</evidence>
<dbReference type="GO" id="GO:0006635">
    <property type="term" value="P:fatty acid beta-oxidation"/>
    <property type="evidence" value="ECO:0007669"/>
    <property type="project" value="TreeGrafter"/>
</dbReference>
<dbReference type="InterPro" id="IPR020617">
    <property type="entry name" value="Thiolase_C"/>
</dbReference>
<dbReference type="GO" id="GO:0005737">
    <property type="term" value="C:cytoplasm"/>
    <property type="evidence" value="ECO:0007669"/>
    <property type="project" value="UniProtKB-ARBA"/>
</dbReference>
<dbReference type="PANTHER" id="PTHR43853">
    <property type="entry name" value="3-KETOACYL-COA THIOLASE, PEROXISOMAL"/>
    <property type="match status" value="1"/>
</dbReference>
<dbReference type="EC" id="2.3.1.9" evidence="9"/>
<dbReference type="InterPro" id="IPR020615">
    <property type="entry name" value="Thiolase_acyl_enz_int_AS"/>
</dbReference>
<evidence type="ECO:0000313" key="9">
    <source>
        <dbReference type="EMBL" id="NYD39322.1"/>
    </source>
</evidence>
<proteinExistence type="inferred from homology"/>
<keyword evidence="3 6" id="KW-0808">Transferase</keyword>
<comment type="pathway">
    <text evidence="1">Lipid metabolism.</text>
</comment>
<sequence length="412" mass="42556">MATPDAVIVSAARSPIGRARKGTLAGMRPDDLAAQMVRAALDQVPSLPPEEVEDLMLGCGLPGGEQGYNMGRVVAVQLGLDTVPGTTITRYCSSSLQTIRMAAHAIRAGEGDVFVAAGVETVSRFEKGSSDGLPGTQNPLFDEAQARTAETAAAGASEWHDPRADGLLPDAYIAMGQTAENVALLENVSREEMDRFAVRSQNLAEQSHADGFWAREITPVTLPDGSVISADDSPRAGTTYEGIADLKPVFRPDGRITAGNACPLNDGAAAVVVMSSTRAADLGITPLARIVSTGVTGLSPEIMGLGPIGASQQALRRAGLSIDDVDLVEINEAFAAQVIPSARGLGLSDSGMESKLNVHGGSIAVGHPFGMTGARIATTLLNGLRAKDATIGLETMCVGGGQGMAMILERLS</sequence>
<evidence type="ECO:0000256" key="3">
    <source>
        <dbReference type="ARBA" id="ARBA00022679"/>
    </source>
</evidence>
<comment type="similarity">
    <text evidence="2 6">Belongs to the thiolase-like superfamily. Thiolase family.</text>
</comment>
<reference evidence="9 10" key="1">
    <citation type="submission" date="2020-07" db="EMBL/GenBank/DDBJ databases">
        <title>Sequencing the genomes of 1000 actinobacteria strains.</title>
        <authorList>
            <person name="Klenk H.-P."/>
        </authorList>
    </citation>
    <scope>NUCLEOTIDE SEQUENCE [LARGE SCALE GENOMIC DNA]</scope>
    <source>
        <strain evidence="9 10">DSM 45772</strain>
    </source>
</reference>
<keyword evidence="4 6" id="KW-0012">Acyltransferase</keyword>
<dbReference type="FunFam" id="3.40.47.10:FF:000013">
    <property type="entry name" value="Acetyl-CoA acetyltransferase"/>
    <property type="match status" value="1"/>
</dbReference>
<dbReference type="AlphaFoldDB" id="A0A7Y9J895"/>
<dbReference type="Proteomes" id="UP000535890">
    <property type="component" value="Unassembled WGS sequence"/>
</dbReference>
<evidence type="ECO:0000256" key="4">
    <source>
        <dbReference type="ARBA" id="ARBA00023315"/>
    </source>
</evidence>
<evidence type="ECO:0000256" key="2">
    <source>
        <dbReference type="ARBA" id="ARBA00010982"/>
    </source>
</evidence>
<evidence type="ECO:0000256" key="6">
    <source>
        <dbReference type="RuleBase" id="RU003557"/>
    </source>
</evidence>
<name>A0A7Y9J895_9PSEU</name>
<dbReference type="PIRSF" id="PIRSF000429">
    <property type="entry name" value="Ac-CoA_Ac_transf"/>
    <property type="match status" value="1"/>
</dbReference>
<dbReference type="Pfam" id="PF00108">
    <property type="entry name" value="Thiolase_N"/>
    <property type="match status" value="1"/>
</dbReference>
<feature type="active site" description="Acyl-thioester intermediate" evidence="5">
    <location>
        <position position="92"/>
    </location>
</feature>
<evidence type="ECO:0000259" key="7">
    <source>
        <dbReference type="Pfam" id="PF00108"/>
    </source>
</evidence>
<dbReference type="PANTHER" id="PTHR43853:SF21">
    <property type="entry name" value="STEROID 3-KETOACYL-COA THIOLASE"/>
    <property type="match status" value="1"/>
</dbReference>